<organism evidence="1 2">
    <name type="scientific">Stichopus japonicus</name>
    <name type="common">Sea cucumber</name>
    <dbReference type="NCBI Taxonomy" id="307972"/>
    <lineage>
        <taxon>Eukaryota</taxon>
        <taxon>Metazoa</taxon>
        <taxon>Echinodermata</taxon>
        <taxon>Eleutherozoa</taxon>
        <taxon>Echinozoa</taxon>
        <taxon>Holothuroidea</taxon>
        <taxon>Aspidochirotacea</taxon>
        <taxon>Aspidochirotida</taxon>
        <taxon>Stichopodidae</taxon>
        <taxon>Apostichopus</taxon>
    </lineage>
</organism>
<dbReference type="OrthoDB" id="420380at2759"/>
<gene>
    <name evidence="1" type="ORF">BSL78_05075</name>
</gene>
<proteinExistence type="predicted"/>
<evidence type="ECO:0000313" key="1">
    <source>
        <dbReference type="EMBL" id="PIK57987.1"/>
    </source>
</evidence>
<sequence length="157" mass="18293">MRTYTCNLITEWQLCGTTITWTGKEWVIIVLVGWLGDRNLFAFHGGCDVIKGEKWIANNWITVDDNYEMQMLLHYKRIHEPQQVVLNIPPADVTEETKDPLRMMGHLHVMMTSLKGLTNQTMNHLKDTTSFNLKSVLRSVQFITYIILFTIHKLCHC</sequence>
<dbReference type="Proteomes" id="UP000230750">
    <property type="component" value="Unassembled WGS sequence"/>
</dbReference>
<protein>
    <submittedName>
        <fullName evidence="1">Uncharacterized protein</fullName>
    </submittedName>
</protein>
<dbReference type="Gene3D" id="2.60.120.620">
    <property type="entry name" value="q2cbj1_9rhob like domain"/>
    <property type="match status" value="1"/>
</dbReference>
<dbReference type="STRING" id="307972.A0A2G8LCN5"/>
<dbReference type="EMBL" id="MRZV01000126">
    <property type="protein sequence ID" value="PIK57987.1"/>
    <property type="molecule type" value="Genomic_DNA"/>
</dbReference>
<accession>A0A2G8LCN5</accession>
<reference evidence="1 2" key="1">
    <citation type="journal article" date="2017" name="PLoS Biol.">
        <title>The sea cucumber genome provides insights into morphological evolution and visceral regeneration.</title>
        <authorList>
            <person name="Zhang X."/>
            <person name="Sun L."/>
            <person name="Yuan J."/>
            <person name="Sun Y."/>
            <person name="Gao Y."/>
            <person name="Zhang L."/>
            <person name="Li S."/>
            <person name="Dai H."/>
            <person name="Hamel J.F."/>
            <person name="Liu C."/>
            <person name="Yu Y."/>
            <person name="Liu S."/>
            <person name="Lin W."/>
            <person name="Guo K."/>
            <person name="Jin S."/>
            <person name="Xu P."/>
            <person name="Storey K.B."/>
            <person name="Huan P."/>
            <person name="Zhang T."/>
            <person name="Zhou Y."/>
            <person name="Zhang J."/>
            <person name="Lin C."/>
            <person name="Li X."/>
            <person name="Xing L."/>
            <person name="Huo D."/>
            <person name="Sun M."/>
            <person name="Wang L."/>
            <person name="Mercier A."/>
            <person name="Li F."/>
            <person name="Yang H."/>
            <person name="Xiang J."/>
        </authorList>
    </citation>
    <scope>NUCLEOTIDE SEQUENCE [LARGE SCALE GENOMIC DNA]</scope>
    <source>
        <strain evidence="1">Shaxun</strain>
        <tissue evidence="1">Muscle</tissue>
    </source>
</reference>
<evidence type="ECO:0000313" key="2">
    <source>
        <dbReference type="Proteomes" id="UP000230750"/>
    </source>
</evidence>
<keyword evidence="2" id="KW-1185">Reference proteome</keyword>
<name>A0A2G8LCN5_STIJA</name>
<dbReference type="AlphaFoldDB" id="A0A2G8LCN5"/>
<comment type="caution">
    <text evidence="1">The sequence shown here is derived from an EMBL/GenBank/DDBJ whole genome shotgun (WGS) entry which is preliminary data.</text>
</comment>